<gene>
    <name evidence="1" type="ORF">BLL52_0405</name>
</gene>
<keyword evidence="2" id="KW-1185">Reference proteome</keyword>
<dbReference type="AlphaFoldDB" id="A0A1Q8YJJ1"/>
<organism evidence="1 2">
    <name type="scientific">Rhodoferax antarcticus ANT.BR</name>
    <dbReference type="NCBI Taxonomy" id="1111071"/>
    <lineage>
        <taxon>Bacteria</taxon>
        <taxon>Pseudomonadati</taxon>
        <taxon>Pseudomonadota</taxon>
        <taxon>Betaproteobacteria</taxon>
        <taxon>Burkholderiales</taxon>
        <taxon>Comamonadaceae</taxon>
        <taxon>Rhodoferax</taxon>
    </lineage>
</organism>
<protein>
    <submittedName>
        <fullName evidence="1">Uncharacterized protein</fullName>
    </submittedName>
</protein>
<accession>A0A1Q8YJJ1</accession>
<sequence length="71" mass="8242">MGAPVMLIQHEDDGLLHYGNEGWHQDARLLVNESDLRLRKTVCDSFYRPDSPRQSGLYVQVDQINQLHHNN</sequence>
<comment type="caution">
    <text evidence="1">The sequence shown here is derived from an EMBL/GenBank/DDBJ whole genome shotgun (WGS) entry which is preliminary data.</text>
</comment>
<evidence type="ECO:0000313" key="1">
    <source>
        <dbReference type="EMBL" id="OLP08117.1"/>
    </source>
</evidence>
<evidence type="ECO:0000313" key="2">
    <source>
        <dbReference type="Proteomes" id="UP000185911"/>
    </source>
</evidence>
<proteinExistence type="predicted"/>
<reference evidence="1 2" key="1">
    <citation type="submission" date="2017-01" db="EMBL/GenBank/DDBJ databases">
        <title>Genome sequence of Rhodoferax antarcticus ANT.BR, a psychrophilic purple nonsulfur bacterium from an Antarctic microbial mat.</title>
        <authorList>
            <person name="Baker J."/>
            <person name="Riester C."/>
            <person name="Skinner B."/>
            <person name="Newell A."/>
            <person name="Swingley W."/>
            <person name="Madigan M."/>
            <person name="Jung D."/>
            <person name="Asao M."/>
            <person name="Chen M."/>
            <person name="Loughlin P."/>
            <person name="Pan H."/>
            <person name="Lin S."/>
            <person name="Li N."/>
            <person name="Shaw J."/>
            <person name="Prado M."/>
            <person name="Sherman C."/>
            <person name="Li X."/>
            <person name="Tang J."/>
            <person name="Blankenship R."/>
            <person name="Zhao T."/>
            <person name="Touchman J."/>
            <person name="Sattley M."/>
        </authorList>
    </citation>
    <scope>NUCLEOTIDE SEQUENCE [LARGE SCALE GENOMIC DNA]</scope>
    <source>
        <strain evidence="1 2">ANT.BR</strain>
    </source>
</reference>
<dbReference type="Proteomes" id="UP000185911">
    <property type="component" value="Unassembled WGS sequence"/>
</dbReference>
<dbReference type="EMBL" id="MSYM01000005">
    <property type="protein sequence ID" value="OLP08117.1"/>
    <property type="molecule type" value="Genomic_DNA"/>
</dbReference>
<name>A0A1Q8YJJ1_9BURK</name>
<dbReference type="RefSeq" id="WP_139313273.1">
    <property type="nucleotide sequence ID" value="NZ_MSYM01000005.1"/>
</dbReference>